<accession>A0ABU7ICG6</accession>
<name>A0ABU7ICG6_9SPHI</name>
<evidence type="ECO:0000313" key="3">
    <source>
        <dbReference type="Proteomes" id="UP001336835"/>
    </source>
</evidence>
<keyword evidence="3" id="KW-1185">Reference proteome</keyword>
<sequence length="707" mass="78370">MKSQQLYFLLSFLSISLLTLGNSAAQVMIKGNITTVTHQAIPFASIGIKGSYDGTTADSTGKFHFTTSEKGLKTLLVKAMGYETDSLIIDLNKPVDALHFRLTEKSNSLNTVTIGIGSFVSGIQGKGISLSALDIATTPGMAADIFGAMQTLPGAQMAFGESGLLVRGGSTAETKTFIDGMLMKNPINANVQGLSSRARLSAFNFRSTDFSTSGYATQFGQALSSVLSLQTNNIPEKTSTTLRLLSVGVEAQQNINLKNSGLVLTGSYYNLKPNYTYLNPSQIDWIKPPATAAIGAQFMHRIGETGMFKYYMDYSDSKLGLNRLSPNSINDFAVVHNKNSYLNTTYQDALSPLWKLETGIAYSYTKDYIQIMAGNVERLDKLLQLRAVATHYIGKLSSIRFGAETFYTDRGESLNELSRSYNDQLSASFAETDLYLSRKLVVRAGLRGEYSSYLAKSNLSPRISCTYKLNSFTQTGLSYGRYFQSPADEYLLRSKLDFQTADSYVGNFEYKKSGYNLRVEAYYKAYGQLIKTTDGLLSNNGDGYAQGFDLFWRDKESIKGAEYRIGYSFLDTKRNYLDYPTLATPGFASKHTFNIFYRKYFADIKTQLNAGYVFATGRTYYNPNNPRFLTDKSPNYHDISVNANYITTLFKQLAVVYVNVGNVLGLRQIYGYNYAADGAVRTPITPSTKRNIILGLIITIGDNTFYN</sequence>
<feature type="signal peptide" evidence="1">
    <location>
        <begin position="1"/>
        <end position="24"/>
    </location>
</feature>
<dbReference type="SUPFAM" id="SSF56935">
    <property type="entry name" value="Porins"/>
    <property type="match status" value="1"/>
</dbReference>
<protein>
    <submittedName>
        <fullName evidence="2">TonB-dependent receptor</fullName>
    </submittedName>
</protein>
<dbReference type="RefSeq" id="WP_330109348.1">
    <property type="nucleotide sequence ID" value="NZ_JAZDQT010000003.1"/>
</dbReference>
<dbReference type="Pfam" id="PF13715">
    <property type="entry name" value="CarbopepD_reg_2"/>
    <property type="match status" value="1"/>
</dbReference>
<dbReference type="Proteomes" id="UP001336835">
    <property type="component" value="Unassembled WGS sequence"/>
</dbReference>
<dbReference type="SUPFAM" id="SSF49464">
    <property type="entry name" value="Carboxypeptidase regulatory domain-like"/>
    <property type="match status" value="1"/>
</dbReference>
<organism evidence="2 3">
    <name type="scientific">Pedobacter albus</name>
    <dbReference type="NCBI Taxonomy" id="3113905"/>
    <lineage>
        <taxon>Bacteria</taxon>
        <taxon>Pseudomonadati</taxon>
        <taxon>Bacteroidota</taxon>
        <taxon>Sphingobacteriia</taxon>
        <taxon>Sphingobacteriales</taxon>
        <taxon>Sphingobacteriaceae</taxon>
        <taxon>Pedobacter</taxon>
    </lineage>
</organism>
<feature type="chain" id="PRO_5046355308" evidence="1">
    <location>
        <begin position="25"/>
        <end position="707"/>
    </location>
</feature>
<keyword evidence="1" id="KW-0732">Signal</keyword>
<keyword evidence="2" id="KW-0675">Receptor</keyword>
<dbReference type="InterPro" id="IPR008969">
    <property type="entry name" value="CarboxyPept-like_regulatory"/>
</dbReference>
<reference evidence="2 3" key="1">
    <citation type="submission" date="2024-01" db="EMBL/GenBank/DDBJ databases">
        <title>Pedobacter sp. nov., isolated from fresh soil.</title>
        <authorList>
            <person name="Le N.T.T."/>
        </authorList>
    </citation>
    <scope>NUCLEOTIDE SEQUENCE [LARGE SCALE GENOMIC DNA]</scope>
    <source>
        <strain evidence="2 3">KR3-3</strain>
    </source>
</reference>
<dbReference type="Gene3D" id="2.60.40.1120">
    <property type="entry name" value="Carboxypeptidase-like, regulatory domain"/>
    <property type="match status" value="1"/>
</dbReference>
<comment type="caution">
    <text evidence="2">The sequence shown here is derived from an EMBL/GenBank/DDBJ whole genome shotgun (WGS) entry which is preliminary data.</text>
</comment>
<gene>
    <name evidence="2" type="ORF">VRU48_18195</name>
</gene>
<proteinExistence type="predicted"/>
<evidence type="ECO:0000313" key="2">
    <source>
        <dbReference type="EMBL" id="MEE1947062.1"/>
    </source>
</evidence>
<evidence type="ECO:0000256" key="1">
    <source>
        <dbReference type="SAM" id="SignalP"/>
    </source>
</evidence>
<dbReference type="EMBL" id="JAZDQT010000003">
    <property type="protein sequence ID" value="MEE1947062.1"/>
    <property type="molecule type" value="Genomic_DNA"/>
</dbReference>